<feature type="compositionally biased region" description="Low complexity" evidence="8">
    <location>
        <begin position="74"/>
        <end position="115"/>
    </location>
</feature>
<comment type="subcellular location">
    <subcellularLocation>
        <location evidence="1">Cytoplasm</location>
        <location evidence="1">Cytoskeleton</location>
    </subcellularLocation>
</comment>
<evidence type="ECO:0000256" key="1">
    <source>
        <dbReference type="ARBA" id="ARBA00004245"/>
    </source>
</evidence>
<dbReference type="Proteomes" id="UP000193498">
    <property type="component" value="Unassembled WGS sequence"/>
</dbReference>
<keyword evidence="4" id="KW-0677">Repeat</keyword>
<evidence type="ECO:0000313" key="11">
    <source>
        <dbReference type="Proteomes" id="UP000193498"/>
    </source>
</evidence>
<evidence type="ECO:0000256" key="4">
    <source>
        <dbReference type="ARBA" id="ARBA00022737"/>
    </source>
</evidence>
<evidence type="ECO:0000256" key="3">
    <source>
        <dbReference type="ARBA" id="ARBA00022701"/>
    </source>
</evidence>
<dbReference type="PROSITE" id="PS50245">
    <property type="entry name" value="CAP_GLY_2"/>
    <property type="match status" value="1"/>
</dbReference>
<dbReference type="Pfam" id="PF16641">
    <property type="entry name" value="CLIP1_ZNF"/>
    <property type="match status" value="2"/>
</dbReference>
<dbReference type="PROSITE" id="PS00845">
    <property type="entry name" value="CAP_GLY_1"/>
    <property type="match status" value="1"/>
</dbReference>
<evidence type="ECO:0000256" key="8">
    <source>
        <dbReference type="SAM" id="MobiDB-lite"/>
    </source>
</evidence>
<dbReference type="InParanoid" id="A0A1Y1Z4N3"/>
<dbReference type="FunCoup" id="A0A1Y1Z4N3">
    <property type="interactions" value="14"/>
</dbReference>
<dbReference type="InterPro" id="IPR036859">
    <property type="entry name" value="CAP-Gly_dom_sf"/>
</dbReference>
<organism evidence="10 11">
    <name type="scientific">Basidiobolus meristosporus CBS 931.73</name>
    <dbReference type="NCBI Taxonomy" id="1314790"/>
    <lineage>
        <taxon>Eukaryota</taxon>
        <taxon>Fungi</taxon>
        <taxon>Fungi incertae sedis</taxon>
        <taxon>Zoopagomycota</taxon>
        <taxon>Entomophthoromycotina</taxon>
        <taxon>Basidiobolomycetes</taxon>
        <taxon>Basidiobolales</taxon>
        <taxon>Basidiobolaceae</taxon>
        <taxon>Basidiobolus</taxon>
    </lineage>
</organism>
<feature type="compositionally biased region" description="Low complexity" evidence="8">
    <location>
        <begin position="14"/>
        <end position="24"/>
    </location>
</feature>
<keyword evidence="11" id="KW-1185">Reference proteome</keyword>
<feature type="compositionally biased region" description="Polar residues" evidence="8">
    <location>
        <begin position="49"/>
        <end position="73"/>
    </location>
</feature>
<keyword evidence="2" id="KW-0963">Cytoplasm</keyword>
<evidence type="ECO:0000256" key="2">
    <source>
        <dbReference type="ARBA" id="ARBA00022490"/>
    </source>
</evidence>
<accession>A0A1Y1Z4N3</accession>
<dbReference type="InterPro" id="IPR000938">
    <property type="entry name" value="CAP-Gly_domain"/>
</dbReference>
<keyword evidence="3" id="KW-0493">Microtubule</keyword>
<proteinExistence type="predicted"/>
<dbReference type="InterPro" id="IPR032108">
    <property type="entry name" value="CLIP1_ZNF"/>
</dbReference>
<dbReference type="GO" id="GO:0005874">
    <property type="term" value="C:microtubule"/>
    <property type="evidence" value="ECO:0007669"/>
    <property type="project" value="UniProtKB-KW"/>
</dbReference>
<dbReference type="Gene3D" id="2.30.30.190">
    <property type="entry name" value="CAP Gly-rich-like domain"/>
    <property type="match status" value="1"/>
</dbReference>
<evidence type="ECO:0000259" key="9">
    <source>
        <dbReference type="PROSITE" id="PS50245"/>
    </source>
</evidence>
<dbReference type="SUPFAM" id="SSF74924">
    <property type="entry name" value="Cap-Gly domain"/>
    <property type="match status" value="1"/>
</dbReference>
<evidence type="ECO:0000256" key="5">
    <source>
        <dbReference type="ARBA" id="ARBA00023054"/>
    </source>
</evidence>
<sequence>MFKAPKNSSKRKSFAATSTNTSSTREGIVSDSNIDTRRFSVPHPPERFSLTSVPFQNKTPNELVQSKSANNRYSLPAPKSSSRPSPLLSDISPPLSSSASDKSTSSSSSLLSSKRNSINISPPKLTASGLQIGDRVHVESANLSGTLRFLGSTKFKPGIWAGVELDNEGTGKNDGVVDGVRYFSCAPKSGLFILSHKISKLSYSRSYSQCTPISESASEISEDCYVPSKAVKQSSISSTPTDISSKRSSSGFRDQNFTHTFGMSPYQTGFSSPSPNVPIKSLPTSKRFSTVSEQTQLEELGADSFMHRSTLDCDEAFCDMGGGLEANDTRQLHLKLEILRTENEFLKLEAKQTKSNSEFVILKTEIENLRRQKQDWERAKVAKAKQYDLLRPEINALNAQLNGLNLGGSITDSIEHSTDTEVEELLTLMKGVKEALSIKDVVEKELRDHIMRLEASNNGELSSDDLIVSLRAELEERSAQVAKLTARLKSIQTDFDTENQTKSENLELVNRGLNGIPTMGNGKQDIDSLTRKVHQCELTIKSQEKLLRDFKAAGAEAFDHYERTLQSIKNENSSLKLQAENVVNACKQLESDANTLRFELERAQAREEELMKESISLQETVDNYQLSNAKRKEEIQKLRQELQKQSDQILDLAKSRESGLTNSDFDDEKNRLLSQIDELLSSVKSLETEKLNIVKSHQELLDSHATAKSEMANLRVMFEQFDTERQTWSNQQTILHQQIAEFTELIEEKDRELQASKEELNKLNQSLKERDAVIKSLRTKVEELESREGLDAQAQSQGADHAVEITQLKVSLDRLQKDYSSVLEENAKLQDEHVELMEAQEKLLEAHTLMENECLKLMEEVETLHSDNAVLFSPSKTHPDTNEDINCQGPACLSPENQDGLSSLKQRHTAEIREMQKKIMDLELSKQHELDLQAKNMGELEALVEDKVFRETELEEQIIELQQRIVWLEKQLADKCNGSPMPPGNNLEVDDLYDANFLQESKLNSLRDRILSSPVDEEPFCELCEQNGHDILSCTEYTFTSQALNGGDSEDSTYCENCEEFGDHWTHDCPNQDETF</sequence>
<feature type="coiled-coil region" evidence="7">
    <location>
        <begin position="467"/>
        <end position="494"/>
    </location>
</feature>
<reference evidence="10 11" key="1">
    <citation type="submission" date="2016-07" db="EMBL/GenBank/DDBJ databases">
        <title>Pervasive Adenine N6-methylation of Active Genes in Fungi.</title>
        <authorList>
            <consortium name="DOE Joint Genome Institute"/>
            <person name="Mondo S.J."/>
            <person name="Dannebaum R.O."/>
            <person name="Kuo R.C."/>
            <person name="Labutti K."/>
            <person name="Haridas S."/>
            <person name="Kuo A."/>
            <person name="Salamov A."/>
            <person name="Ahrendt S.R."/>
            <person name="Lipzen A."/>
            <person name="Sullivan W."/>
            <person name="Andreopoulos W.B."/>
            <person name="Clum A."/>
            <person name="Lindquist E."/>
            <person name="Daum C."/>
            <person name="Ramamoorthy G.K."/>
            <person name="Gryganskyi A."/>
            <person name="Culley D."/>
            <person name="Magnuson J.K."/>
            <person name="James T.Y."/>
            <person name="O'Malley M.A."/>
            <person name="Stajich J.E."/>
            <person name="Spatafora J.W."/>
            <person name="Visel A."/>
            <person name="Grigoriev I.V."/>
        </authorList>
    </citation>
    <scope>NUCLEOTIDE SEQUENCE [LARGE SCALE GENOMIC DNA]</scope>
    <source>
        <strain evidence="10 11">CBS 931.73</strain>
    </source>
</reference>
<gene>
    <name evidence="10" type="ORF">K493DRAFT_42482</name>
</gene>
<evidence type="ECO:0000256" key="6">
    <source>
        <dbReference type="ARBA" id="ARBA00023212"/>
    </source>
</evidence>
<dbReference type="OrthoDB" id="2130750at2759"/>
<dbReference type="STRING" id="1314790.A0A1Y1Z4N3"/>
<keyword evidence="5 7" id="KW-0175">Coiled coil</keyword>
<dbReference type="AlphaFoldDB" id="A0A1Y1Z4N3"/>
<feature type="region of interest" description="Disordered" evidence="8">
    <location>
        <begin position="1"/>
        <end position="115"/>
    </location>
</feature>
<keyword evidence="6" id="KW-0206">Cytoskeleton</keyword>
<dbReference type="EMBL" id="MCFE01000027">
    <property type="protein sequence ID" value="ORY05223.1"/>
    <property type="molecule type" value="Genomic_DNA"/>
</dbReference>
<dbReference type="PANTHER" id="PTHR18916">
    <property type="entry name" value="DYNACTIN 1-RELATED MICROTUBULE-BINDING"/>
    <property type="match status" value="1"/>
</dbReference>
<name>A0A1Y1Z4N3_9FUNG</name>
<feature type="coiled-coil region" evidence="7">
    <location>
        <begin position="336"/>
        <end position="386"/>
    </location>
</feature>
<dbReference type="Pfam" id="PF01302">
    <property type="entry name" value="CAP_GLY"/>
    <property type="match status" value="1"/>
</dbReference>
<dbReference type="SMART" id="SM01052">
    <property type="entry name" value="CAP_GLY"/>
    <property type="match status" value="1"/>
</dbReference>
<evidence type="ECO:0000256" key="7">
    <source>
        <dbReference type="SAM" id="Coils"/>
    </source>
</evidence>
<feature type="domain" description="CAP-Gly" evidence="9">
    <location>
        <begin position="151"/>
        <end position="194"/>
    </location>
</feature>
<evidence type="ECO:0000313" key="10">
    <source>
        <dbReference type="EMBL" id="ORY05223.1"/>
    </source>
</evidence>
<protein>
    <recommendedName>
        <fullName evidence="9">CAP-Gly domain-containing protein</fullName>
    </recommendedName>
</protein>
<comment type="caution">
    <text evidence="10">The sequence shown here is derived from an EMBL/GenBank/DDBJ whole genome shotgun (WGS) entry which is preliminary data.</text>
</comment>
<feature type="coiled-coil region" evidence="7">
    <location>
        <begin position="739"/>
        <end position="846"/>
    </location>
</feature>
<feature type="coiled-coil region" evidence="7">
    <location>
        <begin position="558"/>
        <end position="689"/>
    </location>
</feature>